<accession>A0A109BKP4</accession>
<sequence>MSGIRMIVGLLFGCAVVVGAARIFAPAPAVAQILDPPQRAAEPRRPLLRPTLPDDSVFEQEDQNAFDDARFGLDQPAPRRPLLRPGTDDEGEGIEIGTGVDSGQDQSAQPGAEADGLPGMLPADANAEDGRGRLTIAGDGDPVSLAEPQAPMDGVIDLSEPEAPMEGEEDITAADMRSPDDVRAFAMEPAGYDPLLLQADEINLIMGRSNFQGFVLDPFPQLGTRIGSFTLYSNLDAYYDYNSNLFASPFALGDSSLVLRPAGRLVSNWARHAVELRGSADFSFHDRYPSENDKAYLVEGLGRLDITSRTNLQGLIAHQEAQESRSAINAISVGSRPNINVDRYRAAFNHRFNRLSVQARGTIIDTSYSDDVIFGFLQSNADRNYRLYEQAFRPQWEFSPYLFLFSDIAINQRDYNVATYSDGINRSSQGERYRVGVSFGNVSEILRGSISLGYGRQQINNHELPVVDGLLIDADLAWQVTPLTTLQFVATSEVAETTTAGSPGVMERTYGLEARHSFTQNLVGIAGVGFMTRDFIGVGQTEDQFSGAVGADYYLNRWAVLFARYEYTDFNSSWPAGSYTASEIQAGVRLRH</sequence>
<feature type="region of interest" description="Disordered" evidence="1">
    <location>
        <begin position="41"/>
        <end position="60"/>
    </location>
</feature>
<dbReference type="EMBL" id="LMTR01000030">
    <property type="protein sequence ID" value="KWT70598.1"/>
    <property type="molecule type" value="Genomic_DNA"/>
</dbReference>
<evidence type="ECO:0000313" key="3">
    <source>
        <dbReference type="Proteomes" id="UP000059074"/>
    </source>
</evidence>
<dbReference type="PATRIC" id="fig|121290.4.peg.1690"/>
<dbReference type="Pfam" id="PF10082">
    <property type="entry name" value="BBP2_2"/>
    <property type="match status" value="1"/>
</dbReference>
<dbReference type="InterPro" id="IPR018759">
    <property type="entry name" value="BBP2_2"/>
</dbReference>
<evidence type="ECO:0008006" key="4">
    <source>
        <dbReference type="Google" id="ProtNLM"/>
    </source>
</evidence>
<dbReference type="Proteomes" id="UP000059074">
    <property type="component" value="Unassembled WGS sequence"/>
</dbReference>
<name>A0A109BKP4_HYPSL</name>
<reference evidence="2 3" key="1">
    <citation type="submission" date="2015-10" db="EMBL/GenBank/DDBJ databases">
        <title>Transcriptomic analysis of a linuron degrading triple-species bacterial consortium.</title>
        <authorList>
            <person name="Albers P."/>
        </authorList>
    </citation>
    <scope>NUCLEOTIDE SEQUENCE [LARGE SCALE GENOMIC DNA]</scope>
    <source>
        <strain evidence="2 3">WDL6</strain>
    </source>
</reference>
<evidence type="ECO:0000313" key="2">
    <source>
        <dbReference type="EMBL" id="KWT70598.1"/>
    </source>
</evidence>
<organism evidence="2 3">
    <name type="scientific">Hyphomicrobium sulfonivorans</name>
    <dbReference type="NCBI Taxonomy" id="121290"/>
    <lineage>
        <taxon>Bacteria</taxon>
        <taxon>Pseudomonadati</taxon>
        <taxon>Pseudomonadota</taxon>
        <taxon>Alphaproteobacteria</taxon>
        <taxon>Hyphomicrobiales</taxon>
        <taxon>Hyphomicrobiaceae</taxon>
        <taxon>Hyphomicrobium</taxon>
    </lineage>
</organism>
<gene>
    <name evidence="2" type="ORF">APY04_0878</name>
</gene>
<protein>
    <recommendedName>
        <fullName evidence="4">Outer membrane protein/protective antigen OMA87</fullName>
    </recommendedName>
</protein>
<keyword evidence="3" id="KW-1185">Reference proteome</keyword>
<evidence type="ECO:0000256" key="1">
    <source>
        <dbReference type="SAM" id="MobiDB-lite"/>
    </source>
</evidence>
<feature type="region of interest" description="Disordered" evidence="1">
    <location>
        <begin position="68"/>
        <end position="127"/>
    </location>
</feature>
<dbReference type="STRING" id="121290.APY04_0878"/>
<proteinExistence type="predicted"/>
<comment type="caution">
    <text evidence="2">The sequence shown here is derived from an EMBL/GenBank/DDBJ whole genome shotgun (WGS) entry which is preliminary data.</text>
</comment>
<dbReference type="AlphaFoldDB" id="A0A109BKP4"/>
<dbReference type="SUPFAM" id="SSF56935">
    <property type="entry name" value="Porins"/>
    <property type="match status" value="1"/>
</dbReference>